<keyword evidence="2" id="KW-1185">Reference proteome</keyword>
<evidence type="ECO:0000313" key="2">
    <source>
        <dbReference type="Proteomes" id="UP000596092"/>
    </source>
</evidence>
<reference evidence="1 2" key="1">
    <citation type="submission" date="2020-05" db="EMBL/GenBank/DDBJ databases">
        <title>Complete genome of Desulfobulbus oligotrophicus.</title>
        <authorList>
            <person name="Podar M."/>
        </authorList>
    </citation>
    <scope>NUCLEOTIDE SEQUENCE [LARGE SCALE GENOMIC DNA]</scope>
    <source>
        <strain evidence="1 2">Prop6</strain>
    </source>
</reference>
<name>A0A7T5VF22_9BACT</name>
<dbReference type="EMBL" id="CP054140">
    <property type="protein sequence ID" value="QQG66694.1"/>
    <property type="molecule type" value="Genomic_DNA"/>
</dbReference>
<evidence type="ECO:0000313" key="1">
    <source>
        <dbReference type="EMBL" id="QQG66694.1"/>
    </source>
</evidence>
<accession>A0A7T5VF22</accession>
<protein>
    <submittedName>
        <fullName evidence="1">Uncharacterized protein</fullName>
    </submittedName>
</protein>
<dbReference type="Proteomes" id="UP000596092">
    <property type="component" value="Chromosome"/>
</dbReference>
<gene>
    <name evidence="1" type="ORF">HP555_12870</name>
</gene>
<dbReference type="AlphaFoldDB" id="A0A7T5VF22"/>
<dbReference type="RefSeq" id="WP_199262977.1">
    <property type="nucleotide sequence ID" value="NZ_CP054140.1"/>
</dbReference>
<proteinExistence type="predicted"/>
<dbReference type="KEGG" id="dog:HP555_12870"/>
<organism evidence="1 2">
    <name type="scientific">Desulfobulbus oligotrophicus</name>
    <dbReference type="NCBI Taxonomy" id="1909699"/>
    <lineage>
        <taxon>Bacteria</taxon>
        <taxon>Pseudomonadati</taxon>
        <taxon>Thermodesulfobacteriota</taxon>
        <taxon>Desulfobulbia</taxon>
        <taxon>Desulfobulbales</taxon>
        <taxon>Desulfobulbaceae</taxon>
        <taxon>Desulfobulbus</taxon>
    </lineage>
</organism>
<sequence>MDDPVAHYFLVHSASKDRAIRHVKQYLSGNQLISYATFVIHPEEVYNGSHPLFEPTLAHGLAANAAFARRMLAHLKEEGVTSLEQLPDLQQGYVTKVLHTLTHLLDGFIGIDSTFYNLIEDSHRVSEELTTSIHAIPVSYWLVSVRAGKLETSLLHPVN</sequence>